<reference evidence="2" key="1">
    <citation type="submission" date="2020-02" db="EMBL/GenBank/DDBJ databases">
        <authorList>
            <person name="Meier V. D."/>
        </authorList>
    </citation>
    <scope>NUCLEOTIDE SEQUENCE</scope>
    <source>
        <strain evidence="2">AVDCRST_MAG15</strain>
    </source>
</reference>
<accession>A0A6J4PKV0</accession>
<feature type="compositionally biased region" description="Basic and acidic residues" evidence="1">
    <location>
        <begin position="42"/>
        <end position="52"/>
    </location>
</feature>
<evidence type="ECO:0000313" key="2">
    <source>
        <dbReference type="EMBL" id="CAA9418213.1"/>
    </source>
</evidence>
<protein>
    <submittedName>
        <fullName evidence="2">Uncharacterized protein</fullName>
    </submittedName>
</protein>
<feature type="non-terminal residue" evidence="2">
    <location>
        <position position="62"/>
    </location>
</feature>
<feature type="compositionally biased region" description="Basic residues" evidence="1">
    <location>
        <begin position="10"/>
        <end position="19"/>
    </location>
</feature>
<gene>
    <name evidence="2" type="ORF">AVDCRST_MAG15-2013</name>
</gene>
<feature type="region of interest" description="Disordered" evidence="1">
    <location>
        <begin position="1"/>
        <end position="62"/>
    </location>
</feature>
<dbReference type="AlphaFoldDB" id="A0A6J4PKV0"/>
<evidence type="ECO:0000256" key="1">
    <source>
        <dbReference type="SAM" id="MobiDB-lite"/>
    </source>
</evidence>
<name>A0A6J4PKV0_9RHOB</name>
<organism evidence="2">
    <name type="scientific">uncultured Rubellimicrobium sp</name>
    <dbReference type="NCBI Taxonomy" id="543078"/>
    <lineage>
        <taxon>Bacteria</taxon>
        <taxon>Pseudomonadati</taxon>
        <taxon>Pseudomonadota</taxon>
        <taxon>Alphaproteobacteria</taxon>
        <taxon>Rhodobacterales</taxon>
        <taxon>Roseobacteraceae</taxon>
        <taxon>Rubellimicrobium</taxon>
        <taxon>environmental samples</taxon>
    </lineage>
</organism>
<proteinExistence type="predicted"/>
<feature type="non-terminal residue" evidence="2">
    <location>
        <position position="1"/>
    </location>
</feature>
<dbReference type="EMBL" id="CADCUU010000291">
    <property type="protein sequence ID" value="CAA9418213.1"/>
    <property type="molecule type" value="Genomic_DNA"/>
</dbReference>
<sequence length="62" mass="7094">DRQPGLRRPAAPRKQRGHSRNCACRATDREPARHPRHPAHQVPRDEALRDRSTGGPRRRSGK</sequence>